<dbReference type="PROSITE" id="PS51354">
    <property type="entry name" value="GLUTAREDOXIN_2"/>
    <property type="match status" value="1"/>
</dbReference>
<dbReference type="Proteomes" id="UP001530377">
    <property type="component" value="Unassembled WGS sequence"/>
</dbReference>
<proteinExistence type="inferred from homology"/>
<accession>A0ABD3SG29</accession>
<protein>
    <recommendedName>
        <fullName evidence="9">Glutaredoxin domain-containing protein</fullName>
    </recommendedName>
</protein>
<dbReference type="EMBL" id="JALLPB020000036">
    <property type="protein sequence ID" value="KAL3823509.1"/>
    <property type="molecule type" value="Genomic_DNA"/>
</dbReference>
<dbReference type="SUPFAM" id="SSF52833">
    <property type="entry name" value="Thioredoxin-like"/>
    <property type="match status" value="1"/>
</dbReference>
<keyword evidence="8" id="KW-1185">Reference proteome</keyword>
<comment type="similarity">
    <text evidence="1">Belongs to the glutaredoxin family.</text>
</comment>
<evidence type="ECO:0000256" key="3">
    <source>
        <dbReference type="ARBA" id="ARBA00022982"/>
    </source>
</evidence>
<name>A0ABD3SG29_9STRA</name>
<feature type="chain" id="PRO_5044808965" description="Glutaredoxin domain-containing protein" evidence="6">
    <location>
        <begin position="19"/>
        <end position="228"/>
    </location>
</feature>
<evidence type="ECO:0000256" key="6">
    <source>
        <dbReference type="SAM" id="SignalP"/>
    </source>
</evidence>
<gene>
    <name evidence="7" type="ORF">ACHAXA_010831</name>
</gene>
<organism evidence="7 8">
    <name type="scientific">Cyclostephanos tholiformis</name>
    <dbReference type="NCBI Taxonomy" id="382380"/>
    <lineage>
        <taxon>Eukaryota</taxon>
        <taxon>Sar</taxon>
        <taxon>Stramenopiles</taxon>
        <taxon>Ochrophyta</taxon>
        <taxon>Bacillariophyta</taxon>
        <taxon>Coscinodiscophyceae</taxon>
        <taxon>Thalassiosirophycidae</taxon>
        <taxon>Stephanodiscales</taxon>
        <taxon>Stephanodiscaceae</taxon>
        <taxon>Cyclostephanos</taxon>
    </lineage>
</organism>
<dbReference type="Gene3D" id="3.40.30.10">
    <property type="entry name" value="Glutaredoxin"/>
    <property type="match status" value="1"/>
</dbReference>
<keyword evidence="3" id="KW-0249">Electron transport</keyword>
<dbReference type="AlphaFoldDB" id="A0ABD3SG29"/>
<evidence type="ECO:0000256" key="5">
    <source>
        <dbReference type="ARBA" id="ARBA00023284"/>
    </source>
</evidence>
<keyword evidence="4" id="KW-1015">Disulfide bond</keyword>
<dbReference type="InterPro" id="IPR036249">
    <property type="entry name" value="Thioredoxin-like_sf"/>
</dbReference>
<keyword evidence="2" id="KW-0813">Transport</keyword>
<comment type="caution">
    <text evidence="7">The sequence shown here is derived from an EMBL/GenBank/DDBJ whole genome shotgun (WGS) entry which is preliminary data.</text>
</comment>
<evidence type="ECO:0000313" key="8">
    <source>
        <dbReference type="Proteomes" id="UP001530377"/>
    </source>
</evidence>
<keyword evidence="5" id="KW-0676">Redox-active center</keyword>
<dbReference type="PANTHER" id="PTHR46679:SF1">
    <property type="entry name" value="GLUTAREDOXIN-2, MITOCHONDRIAL"/>
    <property type="match status" value="1"/>
</dbReference>
<dbReference type="PANTHER" id="PTHR46679">
    <property type="match status" value="1"/>
</dbReference>
<sequence>MKTFAFLVVASLSTPSSAFLATTSVSAVVAAANGNSMINSQLSMAASTDESVLAPPTPVITPNPVIKLAANGMSLLKPIFKLEANLQAAVLGALTKVDKEAVASDIDTMKSTNDVLIYTYGLSPFSTEALAILDASGIDYAKIELGLEWFLLGGEGSETRVALSRMVESGATSLPKIFIGGECIGGYAELAALAESGELSKRLERVKTATSSGVAKGKSGNFLSNFFS</sequence>
<feature type="signal peptide" evidence="6">
    <location>
        <begin position="1"/>
        <end position="18"/>
    </location>
</feature>
<evidence type="ECO:0000313" key="7">
    <source>
        <dbReference type="EMBL" id="KAL3823509.1"/>
    </source>
</evidence>
<keyword evidence="6" id="KW-0732">Signal</keyword>
<evidence type="ECO:0008006" key="9">
    <source>
        <dbReference type="Google" id="ProtNLM"/>
    </source>
</evidence>
<evidence type="ECO:0000256" key="1">
    <source>
        <dbReference type="ARBA" id="ARBA00007787"/>
    </source>
</evidence>
<evidence type="ECO:0000256" key="4">
    <source>
        <dbReference type="ARBA" id="ARBA00023157"/>
    </source>
</evidence>
<reference evidence="7 8" key="1">
    <citation type="submission" date="2024-10" db="EMBL/GenBank/DDBJ databases">
        <title>Updated reference genomes for cyclostephanoid diatoms.</title>
        <authorList>
            <person name="Roberts W.R."/>
            <person name="Alverson A.J."/>
        </authorList>
    </citation>
    <scope>NUCLEOTIDE SEQUENCE [LARGE SCALE GENOMIC DNA]</scope>
    <source>
        <strain evidence="7 8">AJA228-03</strain>
    </source>
</reference>
<evidence type="ECO:0000256" key="2">
    <source>
        <dbReference type="ARBA" id="ARBA00022448"/>
    </source>
</evidence>